<feature type="domain" description="Peptidase M20 dimerisation" evidence="3">
    <location>
        <begin position="187"/>
        <end position="281"/>
    </location>
</feature>
<dbReference type="Gene3D" id="3.30.70.360">
    <property type="match status" value="1"/>
</dbReference>
<comment type="cofactor">
    <cofactor evidence="2">
        <name>Mn(2+)</name>
        <dbReference type="ChEBI" id="CHEBI:29035"/>
    </cofactor>
    <text evidence="2">The Mn(2+) ion enhances activity.</text>
</comment>
<dbReference type="Proteomes" id="UP001139447">
    <property type="component" value="Unassembled WGS sequence"/>
</dbReference>
<evidence type="ECO:0000313" key="4">
    <source>
        <dbReference type="EMBL" id="MCJ0764105.1"/>
    </source>
</evidence>
<feature type="binding site" evidence="2">
    <location>
        <position position="105"/>
    </location>
    <ligand>
        <name>Mn(2+)</name>
        <dbReference type="ChEBI" id="CHEBI:29035"/>
        <label>2</label>
    </ligand>
</feature>
<dbReference type="Pfam" id="PF07687">
    <property type="entry name" value="M20_dimer"/>
    <property type="match status" value="1"/>
</dbReference>
<dbReference type="GO" id="GO:0019877">
    <property type="term" value="P:diaminopimelate biosynthetic process"/>
    <property type="evidence" value="ECO:0007669"/>
    <property type="project" value="UniProtKB-ARBA"/>
</dbReference>
<dbReference type="AlphaFoldDB" id="A0A9X2ANT2"/>
<keyword evidence="1" id="KW-0378">Hydrolase</keyword>
<evidence type="ECO:0000313" key="5">
    <source>
        <dbReference type="Proteomes" id="UP001139447"/>
    </source>
</evidence>
<dbReference type="PANTHER" id="PTHR11014">
    <property type="entry name" value="PEPTIDASE M20 FAMILY MEMBER"/>
    <property type="match status" value="1"/>
</dbReference>
<dbReference type="InterPro" id="IPR036264">
    <property type="entry name" value="Bact_exopeptidase_dim_dom"/>
</dbReference>
<dbReference type="PANTHER" id="PTHR11014:SF63">
    <property type="entry name" value="METALLOPEPTIDASE, PUTATIVE (AFU_ORTHOLOGUE AFUA_6G09600)-RELATED"/>
    <property type="match status" value="1"/>
</dbReference>
<evidence type="ECO:0000256" key="1">
    <source>
        <dbReference type="ARBA" id="ARBA00022801"/>
    </source>
</evidence>
<comment type="caution">
    <text evidence="4">The sequence shown here is derived from an EMBL/GenBank/DDBJ whole genome shotgun (WGS) entry which is preliminary data.</text>
</comment>
<dbReference type="FunFam" id="3.30.70.360:FF:000001">
    <property type="entry name" value="N-acetyldiaminopimelate deacetylase"/>
    <property type="match status" value="1"/>
</dbReference>
<protein>
    <submittedName>
        <fullName evidence="4">M20 family metallopeptidase</fullName>
    </submittedName>
</protein>
<keyword evidence="5" id="KW-1185">Reference proteome</keyword>
<evidence type="ECO:0000256" key="2">
    <source>
        <dbReference type="PIRSR" id="PIRSR005962-1"/>
    </source>
</evidence>
<dbReference type="EMBL" id="JALGBI010000001">
    <property type="protein sequence ID" value="MCJ0764105.1"/>
    <property type="molecule type" value="Genomic_DNA"/>
</dbReference>
<gene>
    <name evidence="4" type="ORF">MMF98_12890</name>
</gene>
<reference evidence="4" key="1">
    <citation type="submission" date="2022-03" db="EMBL/GenBank/DDBJ databases">
        <authorList>
            <person name="Woo C.Y."/>
        </authorList>
    </citation>
    <scope>NUCLEOTIDE SEQUENCE</scope>
    <source>
        <strain evidence="4">CYS-02</strain>
    </source>
</reference>
<feature type="binding site" evidence="2">
    <location>
        <position position="366"/>
    </location>
    <ligand>
        <name>Mn(2+)</name>
        <dbReference type="ChEBI" id="CHEBI:29035"/>
        <label>2</label>
    </ligand>
</feature>
<dbReference type="GO" id="GO:0046872">
    <property type="term" value="F:metal ion binding"/>
    <property type="evidence" value="ECO:0007669"/>
    <property type="project" value="UniProtKB-KW"/>
</dbReference>
<dbReference type="PIRSF" id="PIRSF005962">
    <property type="entry name" value="Pept_M20D_amidohydro"/>
    <property type="match status" value="1"/>
</dbReference>
<dbReference type="InterPro" id="IPR017439">
    <property type="entry name" value="Amidohydrolase"/>
</dbReference>
<dbReference type="GO" id="GO:0050118">
    <property type="term" value="F:N-acetyldiaminopimelate deacetylase activity"/>
    <property type="evidence" value="ECO:0007669"/>
    <property type="project" value="UniProtKB-ARBA"/>
</dbReference>
<dbReference type="CDD" id="cd05666">
    <property type="entry name" value="M20_Acy1-like"/>
    <property type="match status" value="1"/>
</dbReference>
<evidence type="ECO:0000259" key="3">
    <source>
        <dbReference type="Pfam" id="PF07687"/>
    </source>
</evidence>
<feature type="binding site" evidence="2">
    <location>
        <position position="138"/>
    </location>
    <ligand>
        <name>Mn(2+)</name>
        <dbReference type="ChEBI" id="CHEBI:29035"/>
        <label>2</label>
    </ligand>
</feature>
<keyword evidence="2" id="KW-0479">Metal-binding</keyword>
<dbReference type="SUPFAM" id="SSF53187">
    <property type="entry name" value="Zn-dependent exopeptidases"/>
    <property type="match status" value="1"/>
</dbReference>
<dbReference type="SUPFAM" id="SSF55031">
    <property type="entry name" value="Bacterial exopeptidase dimerisation domain"/>
    <property type="match status" value="1"/>
</dbReference>
<dbReference type="NCBIfam" id="TIGR01891">
    <property type="entry name" value="amidohydrolases"/>
    <property type="match status" value="1"/>
</dbReference>
<dbReference type="Pfam" id="PF01546">
    <property type="entry name" value="Peptidase_M20"/>
    <property type="match status" value="1"/>
</dbReference>
<feature type="binding site" evidence="2">
    <location>
        <position position="103"/>
    </location>
    <ligand>
        <name>Mn(2+)</name>
        <dbReference type="ChEBI" id="CHEBI:29035"/>
        <label>2</label>
    </ligand>
</feature>
<sequence>MDHAVLPGIRDTADEMVALRRQLHAWPELGFEEFKTSELIAQRLQSWGYEVHRGLGGTGVVGTLRAGSGSRRLGLRADMDALPLTEATGLPYASQNPGRMHACGHDGHTATLLAAAQLLALTRGFSGTLNLIFQPAEEGLGGAQRMLADGLFERFPCDALYSFHNVPGYPAGLLGFRPGVIYNSSDTVIITVHGKGGHGAMPHTAVDPIVVAAHLVLALQTLVAREVDPNEFAVVTVGALHAGDAPNVIPASAELRLSVRARSPATRALLRERITAIATAQATVHGATAAVDYRWRYPPTINDAAATAFARGVAHEWLGDKGLIPDLPPLYASDDFSFMLEQVPGCYFVVGNGDLTGRPENACTAHNPGYDFNDQILPLTASFFVKLAQKFLVA</sequence>
<keyword evidence="2" id="KW-0464">Manganese</keyword>
<dbReference type="InterPro" id="IPR011650">
    <property type="entry name" value="Peptidase_M20_dimer"/>
</dbReference>
<feature type="binding site" evidence="2">
    <location>
        <position position="164"/>
    </location>
    <ligand>
        <name>Mn(2+)</name>
        <dbReference type="ChEBI" id="CHEBI:29035"/>
        <label>2</label>
    </ligand>
</feature>
<dbReference type="InterPro" id="IPR002933">
    <property type="entry name" value="Peptidase_M20"/>
</dbReference>
<proteinExistence type="predicted"/>
<organism evidence="4 5">
    <name type="scientific">Variovorax terrae</name>
    <dbReference type="NCBI Taxonomy" id="2923278"/>
    <lineage>
        <taxon>Bacteria</taxon>
        <taxon>Pseudomonadati</taxon>
        <taxon>Pseudomonadota</taxon>
        <taxon>Betaproteobacteria</taxon>
        <taxon>Burkholderiales</taxon>
        <taxon>Comamonadaceae</taxon>
        <taxon>Variovorax</taxon>
    </lineage>
</organism>
<name>A0A9X2ANT2_9BURK</name>
<dbReference type="RefSeq" id="WP_243306673.1">
    <property type="nucleotide sequence ID" value="NZ_JALGBI010000001.1"/>
</dbReference>
<accession>A0A9X2ANT2</accession>
<dbReference type="Gene3D" id="3.40.630.10">
    <property type="entry name" value="Zn peptidases"/>
    <property type="match status" value="1"/>
</dbReference>